<sequence>MREQVSPEGVDEEAEPARLDLTVRDAILAAAELISDVPIPRSPAAGRPDEDGRRPGEAVRRHG</sequence>
<feature type="compositionally biased region" description="Basic and acidic residues" evidence="1">
    <location>
        <begin position="47"/>
        <end position="63"/>
    </location>
</feature>
<feature type="region of interest" description="Disordered" evidence="1">
    <location>
        <begin position="36"/>
        <end position="63"/>
    </location>
</feature>
<evidence type="ECO:0000313" key="2">
    <source>
        <dbReference type="EMBL" id="WIY04993.1"/>
    </source>
</evidence>
<dbReference type="RefSeq" id="WP_286001300.1">
    <property type="nucleotide sequence ID" value="NZ_CP127295.1"/>
</dbReference>
<gene>
    <name evidence="2" type="ORF">QRX60_14530</name>
</gene>
<name>A0A9Y2JUM4_9PSEU</name>
<dbReference type="KEGG" id="amog:QRX60_14530"/>
<protein>
    <submittedName>
        <fullName evidence="2">Uncharacterized protein</fullName>
    </submittedName>
</protein>
<dbReference type="Proteomes" id="UP001239397">
    <property type="component" value="Chromosome"/>
</dbReference>
<accession>A0A9Y2JUM4</accession>
<dbReference type="EMBL" id="CP127295">
    <property type="protein sequence ID" value="WIY04993.1"/>
    <property type="molecule type" value="Genomic_DNA"/>
</dbReference>
<proteinExistence type="predicted"/>
<dbReference type="AlphaFoldDB" id="A0A9Y2JUM4"/>
<evidence type="ECO:0000313" key="3">
    <source>
        <dbReference type="Proteomes" id="UP001239397"/>
    </source>
</evidence>
<keyword evidence="3" id="KW-1185">Reference proteome</keyword>
<reference evidence="2 3" key="1">
    <citation type="submission" date="2023-06" db="EMBL/GenBank/DDBJ databases">
        <authorList>
            <person name="Oyuntsetseg B."/>
            <person name="Kim S.B."/>
        </authorList>
    </citation>
    <scope>NUCLEOTIDE SEQUENCE [LARGE SCALE GENOMIC DNA]</scope>
    <source>
        <strain evidence="2 3">4-36</strain>
    </source>
</reference>
<evidence type="ECO:0000256" key="1">
    <source>
        <dbReference type="SAM" id="MobiDB-lite"/>
    </source>
</evidence>
<organism evidence="2 3">
    <name type="scientific">Amycolatopsis mongoliensis</name>
    <dbReference type="NCBI Taxonomy" id="715475"/>
    <lineage>
        <taxon>Bacteria</taxon>
        <taxon>Bacillati</taxon>
        <taxon>Actinomycetota</taxon>
        <taxon>Actinomycetes</taxon>
        <taxon>Pseudonocardiales</taxon>
        <taxon>Pseudonocardiaceae</taxon>
        <taxon>Amycolatopsis</taxon>
    </lineage>
</organism>